<dbReference type="InterPro" id="IPR013762">
    <property type="entry name" value="Integrase-like_cat_sf"/>
</dbReference>
<dbReference type="SUPFAM" id="SSF56349">
    <property type="entry name" value="DNA breaking-rejoining enzymes"/>
    <property type="match status" value="1"/>
</dbReference>
<dbReference type="Gene3D" id="1.10.443.10">
    <property type="entry name" value="Intergrase catalytic core"/>
    <property type="match status" value="1"/>
</dbReference>
<organism evidence="8 9">
    <name type="scientific">Undibacterium danionis</name>
    <dbReference type="NCBI Taxonomy" id="1812100"/>
    <lineage>
        <taxon>Bacteria</taxon>
        <taxon>Pseudomonadati</taxon>
        <taxon>Pseudomonadota</taxon>
        <taxon>Betaproteobacteria</taxon>
        <taxon>Burkholderiales</taxon>
        <taxon>Oxalobacteraceae</taxon>
        <taxon>Undibacterium</taxon>
    </lineage>
</organism>
<keyword evidence="3 5" id="KW-0238">DNA-binding</keyword>
<evidence type="ECO:0000256" key="3">
    <source>
        <dbReference type="ARBA" id="ARBA00023125"/>
    </source>
</evidence>
<keyword evidence="4" id="KW-0233">DNA recombination</keyword>
<sequence>MARRLWAELECKVVDPEDKSFSVIGQRYLREILPTLKAHTQRDYIQYFKLLDAVFGELAIDSIRPFDIAEYLRVRGETSKVRANRERALFSTIFNHARSWGYTDVTNPCIGIKGHREKARDRYVSDTEYLAVYSVAHPTVQDAMDLALCTGQRPADVLKILETDISDGNLIVTQNKIGKKLRIVIEGELANVIERIMAKPRDKVNKALLQDPDGKGLSYYALRSRFDKAREKAGVSFQFRDLRAKTATDTENLAHAQSLLGHKNRNTTEIYTRHRIGDLVKPLSRRARST</sequence>
<dbReference type="InterPro" id="IPR002104">
    <property type="entry name" value="Integrase_catalytic"/>
</dbReference>
<evidence type="ECO:0000313" key="8">
    <source>
        <dbReference type="EMBL" id="MFC0349385.1"/>
    </source>
</evidence>
<dbReference type="PROSITE" id="PS51898">
    <property type="entry name" value="TYR_RECOMBINASE"/>
    <property type="match status" value="1"/>
</dbReference>
<feature type="domain" description="Core-binding (CB)" evidence="7">
    <location>
        <begin position="19"/>
        <end position="98"/>
    </location>
</feature>
<keyword evidence="2" id="KW-0229">DNA integration</keyword>
<name>A0ABV6IC26_9BURK</name>
<dbReference type="InterPro" id="IPR011010">
    <property type="entry name" value="DNA_brk_join_enz"/>
</dbReference>
<dbReference type="InterPro" id="IPR010998">
    <property type="entry name" value="Integrase_recombinase_N"/>
</dbReference>
<gene>
    <name evidence="8" type="ORF">ACFFJH_06175</name>
</gene>
<evidence type="ECO:0000259" key="6">
    <source>
        <dbReference type="PROSITE" id="PS51898"/>
    </source>
</evidence>
<dbReference type="InterPro" id="IPR044068">
    <property type="entry name" value="CB"/>
</dbReference>
<reference evidence="8 9" key="1">
    <citation type="submission" date="2024-09" db="EMBL/GenBank/DDBJ databases">
        <authorList>
            <person name="Sun Q."/>
            <person name="Mori K."/>
        </authorList>
    </citation>
    <scope>NUCLEOTIDE SEQUENCE [LARGE SCALE GENOMIC DNA]</scope>
    <source>
        <strain evidence="8 9">CCM 8677</strain>
    </source>
</reference>
<comment type="caution">
    <text evidence="8">The sequence shown here is derived from an EMBL/GenBank/DDBJ whole genome shotgun (WGS) entry which is preliminary data.</text>
</comment>
<keyword evidence="9" id="KW-1185">Reference proteome</keyword>
<dbReference type="InterPro" id="IPR050090">
    <property type="entry name" value="Tyrosine_recombinase_XerCD"/>
</dbReference>
<dbReference type="Pfam" id="PF00589">
    <property type="entry name" value="Phage_integrase"/>
    <property type="match status" value="1"/>
</dbReference>
<feature type="domain" description="Tyr recombinase" evidence="6">
    <location>
        <begin position="119"/>
        <end position="284"/>
    </location>
</feature>
<dbReference type="RefSeq" id="WP_390210973.1">
    <property type="nucleotide sequence ID" value="NZ_JBHLXJ010000007.1"/>
</dbReference>
<dbReference type="Gene3D" id="1.10.150.130">
    <property type="match status" value="1"/>
</dbReference>
<evidence type="ECO:0000256" key="5">
    <source>
        <dbReference type="PROSITE-ProRule" id="PRU01248"/>
    </source>
</evidence>
<dbReference type="EMBL" id="JBHLXJ010000007">
    <property type="protein sequence ID" value="MFC0349385.1"/>
    <property type="molecule type" value="Genomic_DNA"/>
</dbReference>
<evidence type="ECO:0000256" key="2">
    <source>
        <dbReference type="ARBA" id="ARBA00022908"/>
    </source>
</evidence>
<protein>
    <submittedName>
        <fullName evidence="8">Tyrosine-type recombinase/integrase</fullName>
    </submittedName>
</protein>
<evidence type="ECO:0000259" key="7">
    <source>
        <dbReference type="PROSITE" id="PS51900"/>
    </source>
</evidence>
<comment type="similarity">
    <text evidence="1">Belongs to the 'phage' integrase family.</text>
</comment>
<dbReference type="PROSITE" id="PS51900">
    <property type="entry name" value="CB"/>
    <property type="match status" value="1"/>
</dbReference>
<proteinExistence type="inferred from homology"/>
<evidence type="ECO:0000256" key="1">
    <source>
        <dbReference type="ARBA" id="ARBA00008857"/>
    </source>
</evidence>
<evidence type="ECO:0000256" key="4">
    <source>
        <dbReference type="ARBA" id="ARBA00023172"/>
    </source>
</evidence>
<dbReference type="PANTHER" id="PTHR30349">
    <property type="entry name" value="PHAGE INTEGRASE-RELATED"/>
    <property type="match status" value="1"/>
</dbReference>
<dbReference type="Proteomes" id="UP001589844">
    <property type="component" value="Unassembled WGS sequence"/>
</dbReference>
<dbReference type="PANTHER" id="PTHR30349:SF64">
    <property type="entry name" value="PROPHAGE INTEGRASE INTD-RELATED"/>
    <property type="match status" value="1"/>
</dbReference>
<accession>A0ABV6IC26</accession>
<evidence type="ECO:0000313" key="9">
    <source>
        <dbReference type="Proteomes" id="UP001589844"/>
    </source>
</evidence>